<keyword evidence="2" id="KW-1185">Reference proteome</keyword>
<protein>
    <submittedName>
        <fullName evidence="1">Uncharacterized protein</fullName>
    </submittedName>
</protein>
<reference evidence="1 2" key="1">
    <citation type="journal article" date="2018" name="Nat. Ecol. Evol.">
        <title>Shark genomes provide insights into elasmobranch evolution and the origin of vertebrates.</title>
        <authorList>
            <person name="Hara Y"/>
            <person name="Yamaguchi K"/>
            <person name="Onimaru K"/>
            <person name="Kadota M"/>
            <person name="Koyanagi M"/>
            <person name="Keeley SD"/>
            <person name="Tatsumi K"/>
            <person name="Tanaka K"/>
            <person name="Motone F"/>
            <person name="Kageyama Y"/>
            <person name="Nozu R"/>
            <person name="Adachi N"/>
            <person name="Nishimura O"/>
            <person name="Nakagawa R"/>
            <person name="Tanegashima C"/>
            <person name="Kiyatake I"/>
            <person name="Matsumoto R"/>
            <person name="Murakumo K"/>
            <person name="Nishida K"/>
            <person name="Terakita A"/>
            <person name="Kuratani S"/>
            <person name="Sato K"/>
            <person name="Hyodo S Kuraku.S."/>
        </authorList>
    </citation>
    <scope>NUCLEOTIDE SEQUENCE [LARGE SCALE GENOMIC DNA]</scope>
</reference>
<dbReference type="EMBL" id="BEZZ01102632">
    <property type="protein sequence ID" value="GCC43338.1"/>
    <property type="molecule type" value="Genomic_DNA"/>
</dbReference>
<dbReference type="AlphaFoldDB" id="A0A401TL32"/>
<accession>A0A401TL32</accession>
<proteinExistence type="predicted"/>
<evidence type="ECO:0000313" key="1">
    <source>
        <dbReference type="EMBL" id="GCC43338.1"/>
    </source>
</evidence>
<sequence>MVAYLNTVRTCASYNEIAFPHCTCDCRRNGHVIGSISIERFQLRACTDQGELEVSAAPGRSEGRGSSLPHSRCCSDQANQTRVAFFNIRTSASSLQLTPLLCPSCLSLSKGFRYLI</sequence>
<dbReference type="OrthoDB" id="10036828at2759"/>
<comment type="caution">
    <text evidence="1">The sequence shown here is derived from an EMBL/GenBank/DDBJ whole genome shotgun (WGS) entry which is preliminary data.</text>
</comment>
<organism evidence="1 2">
    <name type="scientific">Chiloscyllium punctatum</name>
    <name type="common">Brownbanded bambooshark</name>
    <name type="synonym">Hemiscyllium punctatum</name>
    <dbReference type="NCBI Taxonomy" id="137246"/>
    <lineage>
        <taxon>Eukaryota</taxon>
        <taxon>Metazoa</taxon>
        <taxon>Chordata</taxon>
        <taxon>Craniata</taxon>
        <taxon>Vertebrata</taxon>
        <taxon>Chondrichthyes</taxon>
        <taxon>Elasmobranchii</taxon>
        <taxon>Galeomorphii</taxon>
        <taxon>Galeoidea</taxon>
        <taxon>Orectolobiformes</taxon>
        <taxon>Hemiscylliidae</taxon>
        <taxon>Chiloscyllium</taxon>
    </lineage>
</organism>
<name>A0A401TL32_CHIPU</name>
<dbReference type="STRING" id="137246.A0A401TL32"/>
<evidence type="ECO:0000313" key="2">
    <source>
        <dbReference type="Proteomes" id="UP000287033"/>
    </source>
</evidence>
<dbReference type="Proteomes" id="UP000287033">
    <property type="component" value="Unassembled WGS sequence"/>
</dbReference>
<gene>
    <name evidence="1" type="ORF">chiPu_0027395</name>
</gene>